<dbReference type="PRINTS" id="PR00598">
    <property type="entry name" value="HTHMARR"/>
</dbReference>
<dbReference type="Pfam" id="PF12802">
    <property type="entry name" value="MarR_2"/>
    <property type="match status" value="1"/>
</dbReference>
<dbReference type="InterPro" id="IPR000835">
    <property type="entry name" value="HTH_MarR-typ"/>
</dbReference>
<dbReference type="EMBL" id="PVTQ01000007">
    <property type="protein sequence ID" value="PRY88675.1"/>
    <property type="molecule type" value="Genomic_DNA"/>
</dbReference>
<dbReference type="GO" id="GO:0006950">
    <property type="term" value="P:response to stress"/>
    <property type="evidence" value="ECO:0007669"/>
    <property type="project" value="TreeGrafter"/>
</dbReference>
<dbReference type="PANTHER" id="PTHR33164:SF89">
    <property type="entry name" value="MARR FAMILY REGULATORY PROTEIN"/>
    <property type="match status" value="1"/>
</dbReference>
<evidence type="ECO:0000313" key="2">
    <source>
        <dbReference type="EMBL" id="PRY88675.1"/>
    </source>
</evidence>
<accession>A0A2T0WPR8</accession>
<dbReference type="InterPro" id="IPR036388">
    <property type="entry name" value="WH-like_DNA-bd_sf"/>
</dbReference>
<dbReference type="InterPro" id="IPR036390">
    <property type="entry name" value="WH_DNA-bd_sf"/>
</dbReference>
<sequence>MSRLCNNDQIMTQLDLHRLDDSLIALRRILRATELYSRDLAQSAGLTPAQLRVLQIAKTKDGSVTPKELATQMGVSQATVTALVDKIVSRGLAVRVRSETDRRQTNVTLTQTGTDAVAQAPDALQQRYVKAFMKLQDWEQAQLLASLERVAAMLNADDIDAAPVLTTGELKGTPESAAE</sequence>
<dbReference type="PANTHER" id="PTHR33164">
    <property type="entry name" value="TRANSCRIPTIONAL REGULATOR, MARR FAMILY"/>
    <property type="match status" value="1"/>
</dbReference>
<proteinExistence type="predicted"/>
<protein>
    <submittedName>
        <fullName evidence="2">DNA-binding MarR family transcriptional regulator</fullName>
    </submittedName>
</protein>
<dbReference type="InterPro" id="IPR039422">
    <property type="entry name" value="MarR/SlyA-like"/>
</dbReference>
<evidence type="ECO:0000313" key="3">
    <source>
        <dbReference type="Proteomes" id="UP000238392"/>
    </source>
</evidence>
<feature type="domain" description="HTH marR-type" evidence="1">
    <location>
        <begin position="16"/>
        <end position="152"/>
    </location>
</feature>
<dbReference type="GO" id="GO:0003677">
    <property type="term" value="F:DNA binding"/>
    <property type="evidence" value="ECO:0007669"/>
    <property type="project" value="UniProtKB-KW"/>
</dbReference>
<dbReference type="SMART" id="SM00347">
    <property type="entry name" value="HTH_MARR"/>
    <property type="match status" value="1"/>
</dbReference>
<dbReference type="PROSITE" id="PS50995">
    <property type="entry name" value="HTH_MARR_2"/>
    <property type="match status" value="1"/>
</dbReference>
<keyword evidence="3" id="KW-1185">Reference proteome</keyword>
<dbReference type="AlphaFoldDB" id="A0A2T0WPR8"/>
<comment type="caution">
    <text evidence="2">The sequence shown here is derived from an EMBL/GenBank/DDBJ whole genome shotgun (WGS) entry which is preliminary data.</text>
</comment>
<gene>
    <name evidence="2" type="ORF">CLV74_10716</name>
</gene>
<dbReference type="SUPFAM" id="SSF46785">
    <property type="entry name" value="Winged helix' DNA-binding domain"/>
    <property type="match status" value="1"/>
</dbReference>
<dbReference type="GO" id="GO:0003700">
    <property type="term" value="F:DNA-binding transcription factor activity"/>
    <property type="evidence" value="ECO:0007669"/>
    <property type="project" value="InterPro"/>
</dbReference>
<name>A0A2T0WPR8_9RHOB</name>
<reference evidence="2 3" key="1">
    <citation type="submission" date="2018-03" db="EMBL/GenBank/DDBJ databases">
        <title>Genomic Encyclopedia of Archaeal and Bacterial Type Strains, Phase II (KMG-II): from individual species to whole genera.</title>
        <authorList>
            <person name="Goeker M."/>
        </authorList>
    </citation>
    <scope>NUCLEOTIDE SEQUENCE [LARGE SCALE GENOMIC DNA]</scope>
    <source>
        <strain evidence="2 3">DSM 100212</strain>
    </source>
</reference>
<evidence type="ECO:0000259" key="1">
    <source>
        <dbReference type="PROSITE" id="PS50995"/>
    </source>
</evidence>
<dbReference type="Gene3D" id="1.10.10.10">
    <property type="entry name" value="Winged helix-like DNA-binding domain superfamily/Winged helix DNA-binding domain"/>
    <property type="match status" value="1"/>
</dbReference>
<organism evidence="2 3">
    <name type="scientific">Donghicola tyrosinivorans</name>
    <dbReference type="NCBI Taxonomy" id="1652492"/>
    <lineage>
        <taxon>Bacteria</taxon>
        <taxon>Pseudomonadati</taxon>
        <taxon>Pseudomonadota</taxon>
        <taxon>Alphaproteobacteria</taxon>
        <taxon>Rhodobacterales</taxon>
        <taxon>Roseobacteraceae</taxon>
        <taxon>Donghicola</taxon>
    </lineage>
</organism>
<dbReference type="Proteomes" id="UP000238392">
    <property type="component" value="Unassembled WGS sequence"/>
</dbReference>
<keyword evidence="2" id="KW-0238">DNA-binding</keyword>